<dbReference type="GO" id="GO:0005886">
    <property type="term" value="C:plasma membrane"/>
    <property type="evidence" value="ECO:0007669"/>
    <property type="project" value="TreeGrafter"/>
</dbReference>
<evidence type="ECO:0000313" key="9">
    <source>
        <dbReference type="Proteomes" id="UP000462760"/>
    </source>
</evidence>
<proteinExistence type="inferred from homology"/>
<feature type="transmembrane region" description="Helical" evidence="6">
    <location>
        <begin position="105"/>
        <end position="127"/>
    </location>
</feature>
<dbReference type="PROSITE" id="PS01006">
    <property type="entry name" value="FORMATE_NITRITE_TP_2"/>
    <property type="match status" value="1"/>
</dbReference>
<gene>
    <name evidence="8" type="ORF">FYJ27_00735</name>
    <name evidence="7" type="ORF">L0P62_08170</name>
</gene>
<evidence type="ECO:0000256" key="5">
    <source>
        <dbReference type="ARBA" id="ARBA00049660"/>
    </source>
</evidence>
<dbReference type="PANTHER" id="PTHR30520">
    <property type="entry name" value="FORMATE TRANSPORTER-RELATED"/>
    <property type="match status" value="1"/>
</dbReference>
<dbReference type="InterPro" id="IPR023271">
    <property type="entry name" value="Aquaporin-like"/>
</dbReference>
<comment type="caution">
    <text evidence="8">The sequence shown here is derived from an EMBL/GenBank/DDBJ whole genome shotgun (WGS) entry which is preliminary data.</text>
</comment>
<dbReference type="PANTHER" id="PTHR30520:SF8">
    <property type="entry name" value="NITRITE TRANSPORTER NIRC"/>
    <property type="match status" value="1"/>
</dbReference>
<evidence type="ECO:0000313" key="8">
    <source>
        <dbReference type="EMBL" id="MSS42262.1"/>
    </source>
</evidence>
<evidence type="ECO:0000256" key="6">
    <source>
        <dbReference type="SAM" id="Phobius"/>
    </source>
</evidence>
<comment type="similarity">
    <text evidence="5">Belongs to the FNT transporter (TC 1.A.16) family.</text>
</comment>
<evidence type="ECO:0000256" key="1">
    <source>
        <dbReference type="ARBA" id="ARBA00004141"/>
    </source>
</evidence>
<feature type="transmembrane region" description="Helical" evidence="6">
    <location>
        <begin position="25"/>
        <end position="50"/>
    </location>
</feature>
<feature type="transmembrane region" description="Helical" evidence="6">
    <location>
        <begin position="186"/>
        <end position="209"/>
    </location>
</feature>
<organism evidence="8 9">
    <name type="scientific">Anaerosalibacter bizertensis</name>
    <dbReference type="NCBI Taxonomy" id="932217"/>
    <lineage>
        <taxon>Bacteria</taxon>
        <taxon>Bacillati</taxon>
        <taxon>Bacillota</taxon>
        <taxon>Tissierellia</taxon>
        <taxon>Tissierellales</taxon>
        <taxon>Sporanaerobacteraceae</taxon>
        <taxon>Anaerosalibacter</taxon>
    </lineage>
</organism>
<evidence type="ECO:0000256" key="2">
    <source>
        <dbReference type="ARBA" id="ARBA00022692"/>
    </source>
</evidence>
<dbReference type="Proteomes" id="UP001108123">
    <property type="component" value="Unassembled WGS sequence"/>
</dbReference>
<dbReference type="EMBL" id="JAKNID010000031">
    <property type="protein sequence ID" value="MCG4565422.1"/>
    <property type="molecule type" value="Genomic_DNA"/>
</dbReference>
<reference evidence="8 9" key="1">
    <citation type="submission" date="2019-08" db="EMBL/GenBank/DDBJ databases">
        <title>In-depth cultivation of the pig gut microbiome towards novel bacterial diversity and tailored functional studies.</title>
        <authorList>
            <person name="Wylensek D."/>
            <person name="Hitch T.C.A."/>
            <person name="Clavel T."/>
        </authorList>
    </citation>
    <scope>NUCLEOTIDE SEQUENCE [LARGE SCALE GENOMIC DNA]</scope>
    <source>
        <strain evidence="8 9">Med78-601-WT-4W-RMD-3</strain>
    </source>
</reference>
<evidence type="ECO:0000256" key="3">
    <source>
        <dbReference type="ARBA" id="ARBA00022989"/>
    </source>
</evidence>
<dbReference type="InterPro" id="IPR000292">
    <property type="entry name" value="For/NO2_transpt"/>
</dbReference>
<comment type="subcellular location">
    <subcellularLocation>
        <location evidence="1">Membrane</location>
        <topology evidence="1">Multi-pass membrane protein</topology>
    </subcellularLocation>
</comment>
<name>A0A844FE71_9FIRM</name>
<feature type="transmembrane region" description="Helical" evidence="6">
    <location>
        <begin position="62"/>
        <end position="84"/>
    </location>
</feature>
<dbReference type="RefSeq" id="WP_154481599.1">
    <property type="nucleotide sequence ID" value="NZ_JAHLOA010000008.1"/>
</dbReference>
<feature type="transmembrane region" description="Helical" evidence="6">
    <location>
        <begin position="229"/>
        <end position="251"/>
    </location>
</feature>
<keyword evidence="3 6" id="KW-1133">Transmembrane helix</keyword>
<keyword evidence="4 6" id="KW-0472">Membrane</keyword>
<feature type="transmembrane region" description="Helical" evidence="6">
    <location>
        <begin position="155"/>
        <end position="174"/>
    </location>
</feature>
<dbReference type="AlphaFoldDB" id="A0A844FE71"/>
<dbReference type="EMBL" id="VULR01000001">
    <property type="protein sequence ID" value="MSS42262.1"/>
    <property type="molecule type" value="Genomic_DNA"/>
</dbReference>
<dbReference type="PROSITE" id="PS01005">
    <property type="entry name" value="FORMATE_NITRITE_TP_1"/>
    <property type="match status" value="1"/>
</dbReference>
<keyword evidence="2 6" id="KW-0812">Transmembrane</keyword>
<dbReference type="Pfam" id="PF01226">
    <property type="entry name" value="Form_Nir_trans"/>
    <property type="match status" value="1"/>
</dbReference>
<evidence type="ECO:0000313" key="10">
    <source>
        <dbReference type="Proteomes" id="UP001108123"/>
    </source>
</evidence>
<dbReference type="GO" id="GO:0015499">
    <property type="term" value="F:formate transmembrane transporter activity"/>
    <property type="evidence" value="ECO:0007669"/>
    <property type="project" value="TreeGrafter"/>
</dbReference>
<evidence type="ECO:0000313" key="7">
    <source>
        <dbReference type="EMBL" id="MCG4565422.1"/>
    </source>
</evidence>
<dbReference type="OrthoDB" id="9786493at2"/>
<dbReference type="Gene3D" id="1.20.1080.10">
    <property type="entry name" value="Glycerol uptake facilitator protein"/>
    <property type="match status" value="1"/>
</dbReference>
<accession>A0A844FE71</accession>
<reference evidence="7" key="2">
    <citation type="submission" date="2022-01" db="EMBL/GenBank/DDBJ databases">
        <title>Collection of gut derived symbiotic bacterial strains cultured from healthy donors.</title>
        <authorList>
            <person name="Lin H."/>
            <person name="Kohout C."/>
            <person name="Waligurski E."/>
            <person name="Pamer E.G."/>
        </authorList>
    </citation>
    <scope>NUCLEOTIDE SEQUENCE</scope>
    <source>
        <strain evidence="7">MSK.14.39</strain>
    </source>
</reference>
<dbReference type="Proteomes" id="UP000462760">
    <property type="component" value="Unassembled WGS sequence"/>
</dbReference>
<protein>
    <submittedName>
        <fullName evidence="8">Formate/nitrite transporter family protein</fullName>
    </submittedName>
</protein>
<dbReference type="InterPro" id="IPR024002">
    <property type="entry name" value="For/NO2_transpt_CS"/>
</dbReference>
<keyword evidence="10" id="KW-1185">Reference proteome</keyword>
<sequence>MFSQEINNLSSIASNKKTLFQDNKIGYLLSSMLAGVYVGIGILLIFTIGGLLQPANVPGVKILMGVSFGIALSLVLIAGSELFTGNNLIMMVGSLKGQVSWKDSISVWIYSYIGNFLGSILLSILYVQSGLATGSIADFIINGSKAKINAGLGELFIRGILCNMLVCLAVWCFFKLKEETAKLIMIFWCLFAFITIGFEHSIANMTLITTAMMLPNGGAISFAGLFKNLIPVTIGNFVGGAIFIGWTYWFIANGREKAKEAKNYGDLSK</sequence>
<evidence type="ECO:0000256" key="4">
    <source>
        <dbReference type="ARBA" id="ARBA00023136"/>
    </source>
</evidence>